<dbReference type="EMBL" id="BRZM01005217">
    <property type="protein sequence ID" value="GLD62392.1"/>
    <property type="molecule type" value="Genomic_DNA"/>
</dbReference>
<dbReference type="AlphaFoldDB" id="A0AAD3MZ80"/>
<feature type="domain" description="Laminin" evidence="2">
    <location>
        <begin position="221"/>
        <end position="316"/>
    </location>
</feature>
<dbReference type="Proteomes" id="UP001279410">
    <property type="component" value="Unassembled WGS sequence"/>
</dbReference>
<evidence type="ECO:0000259" key="2">
    <source>
        <dbReference type="Pfam" id="PF06009"/>
    </source>
</evidence>
<organism evidence="3 4">
    <name type="scientific">Lates japonicus</name>
    <name type="common">Japanese lates</name>
    <dbReference type="NCBI Taxonomy" id="270547"/>
    <lineage>
        <taxon>Eukaryota</taxon>
        <taxon>Metazoa</taxon>
        <taxon>Chordata</taxon>
        <taxon>Craniata</taxon>
        <taxon>Vertebrata</taxon>
        <taxon>Euteleostomi</taxon>
        <taxon>Actinopterygii</taxon>
        <taxon>Neopterygii</taxon>
        <taxon>Teleostei</taxon>
        <taxon>Neoteleostei</taxon>
        <taxon>Acanthomorphata</taxon>
        <taxon>Carangaria</taxon>
        <taxon>Carangaria incertae sedis</taxon>
        <taxon>Centropomidae</taxon>
        <taxon>Lates</taxon>
    </lineage>
</organism>
<proteinExistence type="predicted"/>
<name>A0AAD3MZ80_LATJO</name>
<dbReference type="InterPro" id="IPR010307">
    <property type="entry name" value="Laminin_dom_II"/>
</dbReference>
<feature type="non-terminal residue" evidence="3">
    <location>
        <position position="1"/>
    </location>
</feature>
<evidence type="ECO:0000256" key="1">
    <source>
        <dbReference type="SAM" id="Coils"/>
    </source>
</evidence>
<keyword evidence="4" id="KW-1185">Reference proteome</keyword>
<protein>
    <submittedName>
        <fullName evidence="3">Laminin subunit alpha-4</fullName>
    </submittedName>
</protein>
<sequence length="317" mass="35280">VKQQRLTEDHTAVNDTLEVARGFISDTERTVAEVDAMVQNVTEYHAAIDGASQKLMEKTERLSLADRDLVQTADDHAEELDRQANELEEDLSASDANGFVQRAISAANVYNNIVKYIDDANITSLTTLNLSQRAEDAITGVNKQLGYLVTQSDNVFKESVSLRSEQIEVESEVADKLKYMEETKETMDKNTKKLSEIVQDISGIQADRTPQRLEFTLKVAEGTLNRSAEVLQTVTPISSKVEEWANNMRNNEYSTAAYEQAVSSAGDAVENLNVLVPELLDKLKVVEEKKPVNNVTTNIMRIRELIAQARSVAKKVS</sequence>
<reference evidence="3" key="1">
    <citation type="submission" date="2022-08" db="EMBL/GenBank/DDBJ databases">
        <title>Genome sequencing of akame (Lates japonicus).</title>
        <authorList>
            <person name="Hashiguchi Y."/>
            <person name="Takahashi H."/>
        </authorList>
    </citation>
    <scope>NUCLEOTIDE SEQUENCE</scope>
    <source>
        <strain evidence="3">Kochi</strain>
    </source>
</reference>
<gene>
    <name evidence="3" type="ORF">AKAME5_002913500</name>
</gene>
<feature type="coiled-coil region" evidence="1">
    <location>
        <begin position="70"/>
        <end position="97"/>
    </location>
</feature>
<evidence type="ECO:0000313" key="4">
    <source>
        <dbReference type="Proteomes" id="UP001279410"/>
    </source>
</evidence>
<keyword evidence="1" id="KW-0175">Coiled coil</keyword>
<evidence type="ECO:0000313" key="3">
    <source>
        <dbReference type="EMBL" id="GLD62392.1"/>
    </source>
</evidence>
<comment type="caution">
    <text evidence="3">The sequence shown here is derived from an EMBL/GenBank/DDBJ whole genome shotgun (WGS) entry which is preliminary data.</text>
</comment>
<dbReference type="GO" id="GO:0007155">
    <property type="term" value="P:cell adhesion"/>
    <property type="evidence" value="ECO:0007669"/>
    <property type="project" value="InterPro"/>
</dbReference>
<accession>A0AAD3MZ80</accession>
<dbReference type="Pfam" id="PF06009">
    <property type="entry name" value="Laminin_II"/>
    <property type="match status" value="1"/>
</dbReference>